<dbReference type="EMBL" id="WHWC01000015">
    <property type="protein sequence ID" value="KAG8368844.1"/>
    <property type="molecule type" value="Genomic_DNA"/>
</dbReference>
<reference evidence="2" key="1">
    <citation type="submission" date="2019-10" db="EMBL/GenBank/DDBJ databases">
        <authorList>
            <person name="Zhang R."/>
            <person name="Pan Y."/>
            <person name="Wang J."/>
            <person name="Ma R."/>
            <person name="Yu S."/>
        </authorList>
    </citation>
    <scope>NUCLEOTIDE SEQUENCE</scope>
    <source>
        <strain evidence="2">LA-IB0</strain>
        <tissue evidence="2">Leaf</tissue>
    </source>
</reference>
<gene>
    <name evidence="2" type="ORF">BUALT_Bualt15G0089000</name>
</gene>
<feature type="compositionally biased region" description="Basic residues" evidence="1">
    <location>
        <begin position="1"/>
        <end position="13"/>
    </location>
</feature>
<evidence type="ECO:0000313" key="3">
    <source>
        <dbReference type="Proteomes" id="UP000826271"/>
    </source>
</evidence>
<dbReference type="PANTHER" id="PTHR47809:SF2">
    <property type="entry name" value="DNA-BINDING BROMODOMAIN-CONTAINING PROTEIN"/>
    <property type="match status" value="1"/>
</dbReference>
<feature type="region of interest" description="Disordered" evidence="1">
    <location>
        <begin position="287"/>
        <end position="309"/>
    </location>
</feature>
<evidence type="ECO:0000256" key="1">
    <source>
        <dbReference type="SAM" id="MobiDB-lite"/>
    </source>
</evidence>
<keyword evidence="3" id="KW-1185">Reference proteome</keyword>
<organism evidence="2 3">
    <name type="scientific">Buddleja alternifolia</name>
    <dbReference type="NCBI Taxonomy" id="168488"/>
    <lineage>
        <taxon>Eukaryota</taxon>
        <taxon>Viridiplantae</taxon>
        <taxon>Streptophyta</taxon>
        <taxon>Embryophyta</taxon>
        <taxon>Tracheophyta</taxon>
        <taxon>Spermatophyta</taxon>
        <taxon>Magnoliopsida</taxon>
        <taxon>eudicotyledons</taxon>
        <taxon>Gunneridae</taxon>
        <taxon>Pentapetalae</taxon>
        <taxon>asterids</taxon>
        <taxon>lamiids</taxon>
        <taxon>Lamiales</taxon>
        <taxon>Scrophulariaceae</taxon>
        <taxon>Buddlejeae</taxon>
        <taxon>Buddleja</taxon>
    </lineage>
</organism>
<protein>
    <submittedName>
        <fullName evidence="2">Uncharacterized protein</fullName>
    </submittedName>
</protein>
<proteinExistence type="predicted"/>
<evidence type="ECO:0000313" key="2">
    <source>
        <dbReference type="EMBL" id="KAG8368844.1"/>
    </source>
</evidence>
<dbReference type="PANTHER" id="PTHR47809">
    <property type="entry name" value="DNA-BINDING BROMODOMAIN-CONTAINING PROTEIN"/>
    <property type="match status" value="1"/>
</dbReference>
<dbReference type="Proteomes" id="UP000826271">
    <property type="component" value="Unassembled WGS sequence"/>
</dbReference>
<feature type="compositionally biased region" description="Polar residues" evidence="1">
    <location>
        <begin position="288"/>
        <end position="309"/>
    </location>
</feature>
<accession>A0AAV6WFK0</accession>
<name>A0AAV6WFK0_9LAMI</name>
<feature type="region of interest" description="Disordered" evidence="1">
    <location>
        <begin position="1"/>
        <end position="49"/>
    </location>
</feature>
<dbReference type="AlphaFoldDB" id="A0AAV6WFK0"/>
<comment type="caution">
    <text evidence="2">The sequence shown here is derived from an EMBL/GenBank/DDBJ whole genome shotgun (WGS) entry which is preliminary data.</text>
</comment>
<sequence length="309" mass="34653">MKRKRGVGKRKPNKPSVPGANNVPVDPGYYSDVNEENNEVGSRKEIESGEVNTNVSSQHVGLDKPVTNKKIVGGGAAKLAWAISSTRTNRVPMHCEIIGPKEPKSSHLDPVYKNHDLDVAQSVIKNIMEMDAAVPFNAPVDPIALGIPVWSFTPIGHMHHNLQVLAESTMRHEGVGNMYSPASTMRHEEASHMYRPASTMRHADAEHMYCPASTMRHEDTEHMYRLASIIRHEDSEHMYRHASTMRHEDTEHIYRPASTMRHEDAEHMYPVGSTVNKSAYLGPHDWNQRQQLEPKATSTTSTLLQPYSA</sequence>